<evidence type="ECO:0000256" key="3">
    <source>
        <dbReference type="SAM" id="SignalP"/>
    </source>
</evidence>
<keyword evidence="5" id="KW-1185">Reference proteome</keyword>
<comment type="caution">
    <text evidence="4">The sequence shown here is derived from an EMBL/GenBank/DDBJ whole genome shotgun (WGS) entry which is preliminary data.</text>
</comment>
<keyword evidence="1" id="KW-0175">Coiled coil</keyword>
<dbReference type="RefSeq" id="WP_230274080.1">
    <property type="nucleotide sequence ID" value="NZ_JAJKFW010000023.1"/>
</dbReference>
<feature type="compositionally biased region" description="Basic and acidic residues" evidence="2">
    <location>
        <begin position="776"/>
        <end position="785"/>
    </location>
</feature>
<evidence type="ECO:0000256" key="1">
    <source>
        <dbReference type="SAM" id="Coils"/>
    </source>
</evidence>
<sequence>MKRFAHARTALGSLPKLCFAFSLLVLGSNTYSPCCTDAAETTSAELIADKKTDTIPAVELQLKSITLHAAGKGWFEYHGTINGPGVYSVSVGEFELNEALRVSRLNDSAGAGEIRMASPRDPVIPEVQLPSIRTLGDLLVSMKGRRVVATEHTGKSLNGVLIAVEQRQAIEGEQRYEREMVTILTDSGLQSTWLDDFQSIEPLDETFRKRLKEALRKQSQPAELRTDEVEFVFEDGPEREVSIGVMRSVPMWKVSYRVEGDKLIHRSIVDNTSGEDWSGVSLNLIDGSPVLFSMDMRSIARTQFNQLARPTRRVAMAPEFNETLGRVSGVDQESTVGKISRRVRRSNAPSAGMDDMMMGMDMDMGMGMGGGGGMGGMGGGSFGASRGRSSTEEDFGFVPEESWDSLSRAMSETSNAPAGSTLELQFEDVDLENGNTALLDTLVQPVSIEDVSVYRQSYHPTATLLCLEMENQTPALLPSGPLSVMAGEAMRSILGEVVLPDLGPASKRLVGYAMDGGVRVTPHPTENSTTVQSIQLDSKLHRLTIETLHQRETRYDILNRSGDDRTVLLESPETPQPYKMVAMDDDSVTVENADKWTRFRFDLANGQSRKLVIREQHTQKDPQRWHEVSLDRLQAWIAENKWNEEQTTTLRHIVEQRKKLMEIERELEGLLELRNQLKDEVERVSNQLTRQRGASAFPREVLARYQNELIKLENRLTQCEQRMQMKAKERWQFVDALGMDRQLPANLSALRSAAVNAEWMLGEAPSIGEDDDEDNATTRDTRRSNDSSNDDPFGGDPFGN</sequence>
<feature type="coiled-coil region" evidence="1">
    <location>
        <begin position="653"/>
        <end position="729"/>
    </location>
</feature>
<accession>A0ABS8NHV3</accession>
<name>A0ABS8NHV3_9BACT</name>
<dbReference type="Proteomes" id="UP001430306">
    <property type="component" value="Unassembled WGS sequence"/>
</dbReference>
<keyword evidence="3" id="KW-0732">Signal</keyword>
<dbReference type="EMBL" id="JAJKFW010000023">
    <property type="protein sequence ID" value="MCC9643139.1"/>
    <property type="molecule type" value="Genomic_DNA"/>
</dbReference>
<gene>
    <name evidence="4" type="ORF">LOC71_12710</name>
</gene>
<reference evidence="4" key="1">
    <citation type="submission" date="2021-11" db="EMBL/GenBank/DDBJ databases">
        <title>Genome sequence.</title>
        <authorList>
            <person name="Sun Q."/>
        </authorList>
    </citation>
    <scope>NUCLEOTIDE SEQUENCE</scope>
    <source>
        <strain evidence="4">JC740</strain>
    </source>
</reference>
<feature type="region of interest" description="Disordered" evidence="2">
    <location>
        <begin position="763"/>
        <end position="800"/>
    </location>
</feature>
<proteinExistence type="predicted"/>
<feature type="chain" id="PRO_5047017145" description="Secreted protein" evidence="3">
    <location>
        <begin position="21"/>
        <end position="800"/>
    </location>
</feature>
<evidence type="ECO:0008006" key="6">
    <source>
        <dbReference type="Google" id="ProtNLM"/>
    </source>
</evidence>
<organism evidence="4 5">
    <name type="scientific">Rhodopirellula halodulae</name>
    <dbReference type="NCBI Taxonomy" id="2894198"/>
    <lineage>
        <taxon>Bacteria</taxon>
        <taxon>Pseudomonadati</taxon>
        <taxon>Planctomycetota</taxon>
        <taxon>Planctomycetia</taxon>
        <taxon>Pirellulales</taxon>
        <taxon>Pirellulaceae</taxon>
        <taxon>Rhodopirellula</taxon>
    </lineage>
</organism>
<evidence type="ECO:0000256" key="2">
    <source>
        <dbReference type="SAM" id="MobiDB-lite"/>
    </source>
</evidence>
<feature type="signal peptide" evidence="3">
    <location>
        <begin position="1"/>
        <end position="20"/>
    </location>
</feature>
<evidence type="ECO:0000313" key="4">
    <source>
        <dbReference type="EMBL" id="MCC9643139.1"/>
    </source>
</evidence>
<protein>
    <recommendedName>
        <fullName evidence="6">Secreted protein</fullName>
    </recommendedName>
</protein>
<evidence type="ECO:0000313" key="5">
    <source>
        <dbReference type="Proteomes" id="UP001430306"/>
    </source>
</evidence>